<keyword evidence="4" id="KW-1185">Reference proteome</keyword>
<dbReference type="InterPro" id="IPR000866">
    <property type="entry name" value="AhpC/TSA"/>
</dbReference>
<organism evidence="3 4">
    <name type="scientific">Acidiphilium acidophilum</name>
    <name type="common">Thiobacillus acidophilus</name>
    <dbReference type="NCBI Taxonomy" id="76588"/>
    <lineage>
        <taxon>Bacteria</taxon>
        <taxon>Pseudomonadati</taxon>
        <taxon>Pseudomonadota</taxon>
        <taxon>Alphaproteobacteria</taxon>
        <taxon>Acetobacterales</taxon>
        <taxon>Acidocellaceae</taxon>
        <taxon>Acidiphilium</taxon>
    </lineage>
</organism>
<dbReference type="SUPFAM" id="SSF52833">
    <property type="entry name" value="Thioredoxin-like"/>
    <property type="match status" value="1"/>
</dbReference>
<dbReference type="PANTHER" id="PTHR42852:SF13">
    <property type="entry name" value="PROTEIN DIPZ"/>
    <property type="match status" value="1"/>
</dbReference>
<dbReference type="CDD" id="cd02966">
    <property type="entry name" value="TlpA_like_family"/>
    <property type="match status" value="1"/>
</dbReference>
<dbReference type="Pfam" id="PF00578">
    <property type="entry name" value="AhpC-TSA"/>
    <property type="match status" value="1"/>
</dbReference>
<dbReference type="Gene3D" id="3.40.30.10">
    <property type="entry name" value="Glutaredoxin"/>
    <property type="match status" value="1"/>
</dbReference>
<dbReference type="Proteomes" id="UP001279553">
    <property type="component" value="Unassembled WGS sequence"/>
</dbReference>
<dbReference type="PROSITE" id="PS51352">
    <property type="entry name" value="THIOREDOXIN_2"/>
    <property type="match status" value="1"/>
</dbReference>
<dbReference type="RefSeq" id="WP_319613858.1">
    <property type="nucleotide sequence ID" value="NZ_JAWXYB010000018.1"/>
</dbReference>
<keyword evidence="1" id="KW-0676">Redox-active center</keyword>
<evidence type="ECO:0000259" key="2">
    <source>
        <dbReference type="PROSITE" id="PS51352"/>
    </source>
</evidence>
<accession>A0AAW9DRV1</accession>
<evidence type="ECO:0000256" key="1">
    <source>
        <dbReference type="ARBA" id="ARBA00023284"/>
    </source>
</evidence>
<name>A0AAW9DRV1_ACIAO</name>
<dbReference type="InterPro" id="IPR017937">
    <property type="entry name" value="Thioredoxin_CS"/>
</dbReference>
<evidence type="ECO:0000313" key="4">
    <source>
        <dbReference type="Proteomes" id="UP001279553"/>
    </source>
</evidence>
<comment type="caution">
    <text evidence="3">The sequence shown here is derived from an EMBL/GenBank/DDBJ whole genome shotgun (WGS) entry which is preliminary data.</text>
</comment>
<dbReference type="PROSITE" id="PS00194">
    <property type="entry name" value="THIOREDOXIN_1"/>
    <property type="match status" value="1"/>
</dbReference>
<dbReference type="InterPro" id="IPR013766">
    <property type="entry name" value="Thioredoxin_domain"/>
</dbReference>
<feature type="domain" description="Thioredoxin" evidence="2">
    <location>
        <begin position="46"/>
        <end position="192"/>
    </location>
</feature>
<reference evidence="3 4" key="1">
    <citation type="submission" date="2023-11" db="EMBL/GenBank/DDBJ databases">
        <title>MicrobeMod: A computational toolkit for identifying prokaryotic methylation and restriction-modification with nanopore sequencing.</title>
        <authorList>
            <person name="Crits-Christoph A."/>
            <person name="Kang S.C."/>
            <person name="Lee H."/>
            <person name="Ostrov N."/>
        </authorList>
    </citation>
    <scope>NUCLEOTIDE SEQUENCE [LARGE SCALE GENOMIC DNA]</scope>
    <source>
        <strain evidence="3 4">DSMZ 700</strain>
    </source>
</reference>
<evidence type="ECO:0000313" key="3">
    <source>
        <dbReference type="EMBL" id="MDX5930935.1"/>
    </source>
</evidence>
<sequence>MAIKLSRRHFAALGAGVLLPDLTALAGLGKSAFAMSLPDVAQNLAETLPEPAPDFHFMNAAGRRLDLAHYKGEGLIVNFWATWCPPCRAELPSLVVLNKMLLPDGIRVLPISVDSDGIKAVIPYYKKHDITGVPMLIDPSSSALRAFQVNGIPLTVIVNRKGDVVASLQGAGNWATATTAAKVRELIGPPLARGTKATAT</sequence>
<dbReference type="InterPro" id="IPR050553">
    <property type="entry name" value="Thioredoxin_ResA/DsbE_sf"/>
</dbReference>
<dbReference type="GO" id="GO:0016209">
    <property type="term" value="F:antioxidant activity"/>
    <property type="evidence" value="ECO:0007669"/>
    <property type="project" value="InterPro"/>
</dbReference>
<protein>
    <submittedName>
        <fullName evidence="3">TlpA disulfide reductase family protein</fullName>
    </submittedName>
</protein>
<proteinExistence type="predicted"/>
<gene>
    <name evidence="3" type="ORF">SIL87_09185</name>
</gene>
<dbReference type="EMBL" id="JAWXYB010000018">
    <property type="protein sequence ID" value="MDX5930935.1"/>
    <property type="molecule type" value="Genomic_DNA"/>
</dbReference>
<dbReference type="GO" id="GO:0015036">
    <property type="term" value="F:disulfide oxidoreductase activity"/>
    <property type="evidence" value="ECO:0007669"/>
    <property type="project" value="UniProtKB-ARBA"/>
</dbReference>
<dbReference type="PANTHER" id="PTHR42852">
    <property type="entry name" value="THIOL:DISULFIDE INTERCHANGE PROTEIN DSBE"/>
    <property type="match status" value="1"/>
</dbReference>
<dbReference type="InterPro" id="IPR036249">
    <property type="entry name" value="Thioredoxin-like_sf"/>
</dbReference>
<dbReference type="AlphaFoldDB" id="A0AAW9DRV1"/>